<keyword evidence="2" id="KW-0813">Transport</keyword>
<gene>
    <name evidence="10" type="ORF">G7K_0585-t1</name>
</gene>
<comment type="similarity">
    <text evidence="1">Belongs to the carnitine/choline acetyltransferase family.</text>
</comment>
<evidence type="ECO:0000256" key="3">
    <source>
        <dbReference type="ARBA" id="ARBA00022679"/>
    </source>
</evidence>
<evidence type="ECO:0000256" key="6">
    <source>
        <dbReference type="ARBA" id="ARBA00023315"/>
    </source>
</evidence>
<proteinExistence type="inferred from homology"/>
<dbReference type="InterPro" id="IPR000542">
    <property type="entry name" value="Carn_acyl_trans"/>
</dbReference>
<dbReference type="InterPro" id="IPR039551">
    <property type="entry name" value="Cho/carn_acyl_trans"/>
</dbReference>
<dbReference type="PROSITE" id="PS00440">
    <property type="entry name" value="ACYLTRANSF_C_2"/>
    <property type="match status" value="1"/>
</dbReference>
<evidence type="ECO:0000256" key="4">
    <source>
        <dbReference type="ARBA" id="ARBA00022832"/>
    </source>
</evidence>
<reference evidence="10 11" key="2">
    <citation type="journal article" date="2014" name="J. Gen. Appl. Microbiol.">
        <title>The early diverging ascomycetous budding yeast Saitoella complicata has three histone deacetylases belonging to the Clr6, Hos2, and Rpd3 lineages.</title>
        <authorList>
            <person name="Nishida H."/>
            <person name="Matsumoto T."/>
            <person name="Kondo S."/>
            <person name="Hamamoto M."/>
            <person name="Yoshikawa H."/>
        </authorList>
    </citation>
    <scope>NUCLEOTIDE SEQUENCE [LARGE SCALE GENOMIC DNA]</scope>
    <source>
        <strain evidence="10 11">NRRL Y-17804</strain>
    </source>
</reference>
<keyword evidence="11" id="KW-1185">Reference proteome</keyword>
<reference evidence="10 11" key="3">
    <citation type="journal article" date="2015" name="Genome Announc.">
        <title>Draft Genome Sequence of the Archiascomycetous Yeast Saitoella complicata.</title>
        <authorList>
            <person name="Yamauchi K."/>
            <person name="Kondo S."/>
            <person name="Hamamoto M."/>
            <person name="Takahashi Y."/>
            <person name="Ogura Y."/>
            <person name="Hayashi T."/>
            <person name="Nishida H."/>
        </authorList>
    </citation>
    <scope>NUCLEOTIDE SEQUENCE [LARGE SCALE GENOMIC DNA]</scope>
    <source>
        <strain evidence="10 11">NRRL Y-17804</strain>
    </source>
</reference>
<evidence type="ECO:0000256" key="5">
    <source>
        <dbReference type="ARBA" id="ARBA00023098"/>
    </source>
</evidence>
<accession>A0A0E9N965</accession>
<dbReference type="InterPro" id="IPR042572">
    <property type="entry name" value="Carn_acyl_trans_N"/>
</dbReference>
<evidence type="ECO:0000256" key="2">
    <source>
        <dbReference type="ARBA" id="ARBA00022448"/>
    </source>
</evidence>
<dbReference type="InterPro" id="IPR042231">
    <property type="entry name" value="Cho/carn_acyl_trans_2"/>
</dbReference>
<evidence type="ECO:0000256" key="1">
    <source>
        <dbReference type="ARBA" id="ARBA00005232"/>
    </source>
</evidence>
<dbReference type="FunFam" id="3.30.559.70:FF:000003">
    <property type="entry name" value="Carnitine acetyl transferase FacC"/>
    <property type="match status" value="1"/>
</dbReference>
<dbReference type="Pfam" id="PF00755">
    <property type="entry name" value="Carn_acyltransf"/>
    <property type="match status" value="1"/>
</dbReference>
<dbReference type="GO" id="GO:0004092">
    <property type="term" value="F:carnitine O-acetyltransferase activity"/>
    <property type="evidence" value="ECO:0007669"/>
    <property type="project" value="TreeGrafter"/>
</dbReference>
<dbReference type="AlphaFoldDB" id="A0A0E9N965"/>
<reference evidence="10 11" key="1">
    <citation type="journal article" date="2011" name="J. Gen. Appl. Microbiol.">
        <title>Draft genome sequencing of the enigmatic yeast Saitoella complicata.</title>
        <authorList>
            <person name="Nishida H."/>
            <person name="Hamamoto M."/>
            <person name="Sugiyama J."/>
        </authorList>
    </citation>
    <scope>NUCLEOTIDE SEQUENCE [LARGE SCALE GENOMIC DNA]</scope>
    <source>
        <strain evidence="10 11">NRRL Y-17804</strain>
    </source>
</reference>
<evidence type="ECO:0000256" key="7">
    <source>
        <dbReference type="PIRSR" id="PIRSR600542-1"/>
    </source>
</evidence>
<dbReference type="STRING" id="698492.A0A0E9N965"/>
<dbReference type="EMBL" id="BACD03000003">
    <property type="protein sequence ID" value="GAO46353.1"/>
    <property type="molecule type" value="Genomic_DNA"/>
</dbReference>
<dbReference type="GO" id="GO:0009437">
    <property type="term" value="P:carnitine metabolic process"/>
    <property type="evidence" value="ECO:0007669"/>
    <property type="project" value="TreeGrafter"/>
</dbReference>
<feature type="region of interest" description="Disordered" evidence="8">
    <location>
        <begin position="790"/>
        <end position="812"/>
    </location>
</feature>
<dbReference type="FunFam" id="3.30.559.10:FF:000019">
    <property type="entry name" value="Carnitine acetyl transferase"/>
    <property type="match status" value="1"/>
</dbReference>
<evidence type="ECO:0000259" key="9">
    <source>
        <dbReference type="Pfam" id="PF00755"/>
    </source>
</evidence>
<dbReference type="GO" id="GO:0005739">
    <property type="term" value="C:mitochondrion"/>
    <property type="evidence" value="ECO:0007669"/>
    <property type="project" value="TreeGrafter"/>
</dbReference>
<dbReference type="Proteomes" id="UP000033140">
    <property type="component" value="Unassembled WGS sequence"/>
</dbReference>
<keyword evidence="6" id="KW-0012">Acyltransferase</keyword>
<keyword evidence="5" id="KW-0443">Lipid metabolism</keyword>
<dbReference type="OMA" id="HILVMRR"/>
<protein>
    <recommendedName>
        <fullName evidence="9">Choline/carnitine acyltransferase domain-containing protein</fullName>
    </recommendedName>
</protein>
<dbReference type="PANTHER" id="PTHR22589:SF29">
    <property type="entry name" value="MITOCHONDRIAL CARNITINE O-ACETYLTRANSFERASE-RELATED"/>
    <property type="match status" value="1"/>
</dbReference>
<feature type="domain" description="Choline/carnitine acyltransferase" evidence="9">
    <location>
        <begin position="60"/>
        <end position="700"/>
    </location>
</feature>
<dbReference type="Gene3D" id="3.30.559.10">
    <property type="entry name" value="Chloramphenicol acetyltransferase-like domain"/>
    <property type="match status" value="1"/>
</dbReference>
<comment type="caution">
    <text evidence="10">The sequence shown here is derived from an EMBL/GenBank/DDBJ whole genome shotgun (WGS) entry which is preliminary data.</text>
</comment>
<name>A0A0E9N965_SAICN</name>
<dbReference type="SUPFAM" id="SSF52777">
    <property type="entry name" value="CoA-dependent acyltransferases"/>
    <property type="match status" value="2"/>
</dbReference>
<organism evidence="10 11">
    <name type="scientific">Saitoella complicata (strain BCRC 22490 / CBS 7301 / JCM 7358 / NBRC 10748 / NRRL Y-17804)</name>
    <dbReference type="NCBI Taxonomy" id="698492"/>
    <lineage>
        <taxon>Eukaryota</taxon>
        <taxon>Fungi</taxon>
        <taxon>Dikarya</taxon>
        <taxon>Ascomycota</taxon>
        <taxon>Taphrinomycotina</taxon>
        <taxon>Taphrinomycotina incertae sedis</taxon>
        <taxon>Saitoella</taxon>
    </lineage>
</organism>
<dbReference type="Gene3D" id="3.30.559.70">
    <property type="entry name" value="Choline/Carnitine o-acyltransferase, domain 2"/>
    <property type="match status" value="1"/>
</dbReference>
<dbReference type="GO" id="GO:0006631">
    <property type="term" value="P:fatty acid metabolic process"/>
    <property type="evidence" value="ECO:0007669"/>
    <property type="project" value="UniProtKB-KW"/>
</dbReference>
<evidence type="ECO:0000313" key="11">
    <source>
        <dbReference type="Proteomes" id="UP000033140"/>
    </source>
</evidence>
<evidence type="ECO:0000313" key="10">
    <source>
        <dbReference type="EMBL" id="GAO46353.1"/>
    </source>
</evidence>
<dbReference type="PANTHER" id="PTHR22589">
    <property type="entry name" value="CARNITINE O-ACYLTRANSFERASE"/>
    <property type="match status" value="1"/>
</dbReference>
<sequence length="824" mass="92085">MGHPSVSPNTYITSQASERQTPIYTQQIMPNPAVQNDTSHDAFEKDSKVTFAYQEKLEKLPIPPLEETCQRYLSAVKPLLTARQFADTEGAVNEFLHNEGPELQEALHEYASQKSSYIEQFWYDSYLNYDNPVVLNLNPFFVLEDDPTPSRNHQVPRAASLVSSALCFVRALRREELPPDQVRGQPLDMYQYTRLFGTSRIPTEQGCIMQSDNTSSHIVVMCRSQFYWFDVLDENHDVIISESQLASNFEAIKADAHATPQSDAAKAAVGVLSTENRRVWARLRNTFTEDIQINPDEPSNKECLKILDSSLFVVCLDDIAPHTASEISSNFLCGTSEIRDGVQVGTCTNRWYDKLQIIVTENGTAGVNFEHTGVDGHTVLRFVSDIYTDTIMRYAKSINPSAPTLWPTNSPDISKKQSFFNGEDGDGDIDITPRKLEWTLTGELRTALRFAETRLSDLIQQNEVQTLEFTRYGSNFIKRMGFSPDAFVQMAFQAAYYGLYGSTACTYEPAMTKAFLHGRTEAIRSVTDQSVEFTRKFCEDYPAEEKVNALRKACENHVKLTRTCSAGLGQDRHLYALFCIWRRRLMGNGGDSDPTANGEKANNENRPTSPDDDIKSESSGTGGSGNSDAIPAIFNDVAWDKLNTTIISSSNCGNPSLRLFGFGPVSAEGFGIGYIIKDNSISICASSKHRQTSRFLDTLQSYLLEVRGMLRHMKGIATPAPYLVVPGSQLPETPVAVRPSVRRSRSGFRSGKIVPMIESAIREEEEETADENGFLGGYGFFDMGSLETLQTSRADPEDELTDKKAATRARRRSEIGRRLRLVLE</sequence>
<feature type="region of interest" description="Disordered" evidence="8">
    <location>
        <begin position="590"/>
        <end position="627"/>
    </location>
</feature>
<feature type="active site" description="Proton acceptor" evidence="7">
    <location>
        <position position="371"/>
    </location>
</feature>
<keyword evidence="4" id="KW-0276">Fatty acid metabolism</keyword>
<evidence type="ECO:0000256" key="8">
    <source>
        <dbReference type="SAM" id="MobiDB-lite"/>
    </source>
</evidence>
<dbReference type="InterPro" id="IPR023213">
    <property type="entry name" value="CAT-like_dom_sf"/>
</dbReference>
<keyword evidence="3" id="KW-0808">Transferase</keyword>
<dbReference type="Gene3D" id="1.10.275.20">
    <property type="entry name" value="Choline/Carnitine o-acyltransferase"/>
    <property type="match status" value="1"/>
</dbReference>